<dbReference type="EC" id="3.2.1.52" evidence="3"/>
<evidence type="ECO:0000313" key="8">
    <source>
        <dbReference type="EMBL" id="GAA4424285.1"/>
    </source>
</evidence>
<dbReference type="InterPro" id="IPR036962">
    <property type="entry name" value="Glyco_hydro_3_N_sf"/>
</dbReference>
<comment type="catalytic activity">
    <reaction evidence="1">
        <text>Hydrolysis of terminal non-reducing N-acetyl-D-hexosamine residues in N-acetyl-beta-D-hexosaminides.</text>
        <dbReference type="EC" id="3.2.1.52"/>
    </reaction>
</comment>
<proteinExistence type="inferred from homology"/>
<evidence type="ECO:0000259" key="7">
    <source>
        <dbReference type="Pfam" id="PF00933"/>
    </source>
</evidence>
<evidence type="ECO:0000256" key="4">
    <source>
        <dbReference type="ARBA" id="ARBA00022801"/>
    </source>
</evidence>
<keyword evidence="5" id="KW-0326">Glycosidase</keyword>
<dbReference type="PANTHER" id="PTHR30480:SF13">
    <property type="entry name" value="BETA-HEXOSAMINIDASE"/>
    <property type="match status" value="1"/>
</dbReference>
<sequence length="354" mass="35762">MIVSTILVPDPSAVAQHVAELHLGGVILMGDAVTGLDQVVTLTDAVQGAQADGGRDWPALVSTDNEGGTVQRLDAAAGPWTDFPEYAVAGQAVANGRTDVVRDAYAAMARELRGSGVNTDWAPVADVTVPGQDVTIGGRSAGSDAAVAVAAETVGATVAGFLDEAVLPSAKHFPGHGSLSVDSHERLPTLERTEDQIAAQDLPPFEAAVQAGTPMVMMGHIEVRAWDPGVAASVSPEAYRRLREDLGFSGVAVTDGLDMGALTPVGDPGDIAVAALGAGADLLLGPADDATAHAGVVAALRDGTLDRARVDEAAGRVIAMMQHQSELAEQAGPVGPDAVGSADEPVAALSDAAD</sequence>
<dbReference type="Proteomes" id="UP001500622">
    <property type="component" value="Unassembled WGS sequence"/>
</dbReference>
<organism evidence="8 9">
    <name type="scientific">Georgenia halophila</name>
    <dbReference type="NCBI Taxonomy" id="620889"/>
    <lineage>
        <taxon>Bacteria</taxon>
        <taxon>Bacillati</taxon>
        <taxon>Actinomycetota</taxon>
        <taxon>Actinomycetes</taxon>
        <taxon>Micrococcales</taxon>
        <taxon>Bogoriellaceae</taxon>
        <taxon>Georgenia</taxon>
    </lineage>
</organism>
<evidence type="ECO:0000313" key="9">
    <source>
        <dbReference type="Proteomes" id="UP001500622"/>
    </source>
</evidence>
<evidence type="ECO:0000256" key="5">
    <source>
        <dbReference type="ARBA" id="ARBA00023295"/>
    </source>
</evidence>
<comment type="similarity">
    <text evidence="2">Belongs to the glycosyl hydrolase 3 family.</text>
</comment>
<feature type="domain" description="Glycoside hydrolase family 3 N-terminal" evidence="7">
    <location>
        <begin position="13"/>
        <end position="319"/>
    </location>
</feature>
<dbReference type="SUPFAM" id="SSF51445">
    <property type="entry name" value="(Trans)glycosidases"/>
    <property type="match status" value="1"/>
</dbReference>
<dbReference type="EMBL" id="BAABGN010000009">
    <property type="protein sequence ID" value="GAA4424285.1"/>
    <property type="molecule type" value="Genomic_DNA"/>
</dbReference>
<gene>
    <name evidence="8" type="ORF">GCM10023169_20790</name>
</gene>
<accession>A0ABP8L9K2</accession>
<dbReference type="InterPro" id="IPR001764">
    <property type="entry name" value="Glyco_hydro_3_N"/>
</dbReference>
<dbReference type="InterPro" id="IPR017853">
    <property type="entry name" value="GH"/>
</dbReference>
<dbReference type="Pfam" id="PF00933">
    <property type="entry name" value="Glyco_hydro_3"/>
    <property type="match status" value="1"/>
</dbReference>
<evidence type="ECO:0000256" key="3">
    <source>
        <dbReference type="ARBA" id="ARBA00012663"/>
    </source>
</evidence>
<dbReference type="Gene3D" id="3.20.20.300">
    <property type="entry name" value="Glycoside hydrolase, family 3, N-terminal domain"/>
    <property type="match status" value="1"/>
</dbReference>
<evidence type="ECO:0000256" key="1">
    <source>
        <dbReference type="ARBA" id="ARBA00001231"/>
    </source>
</evidence>
<dbReference type="InterPro" id="IPR050226">
    <property type="entry name" value="NagZ_Beta-hexosaminidase"/>
</dbReference>
<reference evidence="9" key="1">
    <citation type="journal article" date="2019" name="Int. J. Syst. Evol. Microbiol.">
        <title>The Global Catalogue of Microorganisms (GCM) 10K type strain sequencing project: providing services to taxonomists for standard genome sequencing and annotation.</title>
        <authorList>
            <consortium name="The Broad Institute Genomics Platform"/>
            <consortium name="The Broad Institute Genome Sequencing Center for Infectious Disease"/>
            <person name="Wu L."/>
            <person name="Ma J."/>
        </authorList>
    </citation>
    <scope>NUCLEOTIDE SEQUENCE [LARGE SCALE GENOMIC DNA]</scope>
    <source>
        <strain evidence="9">JCM 17810</strain>
    </source>
</reference>
<evidence type="ECO:0000256" key="2">
    <source>
        <dbReference type="ARBA" id="ARBA00005336"/>
    </source>
</evidence>
<protein>
    <recommendedName>
        <fullName evidence="3">beta-N-acetylhexosaminidase</fullName>
        <ecNumber evidence="3">3.2.1.52</ecNumber>
    </recommendedName>
</protein>
<name>A0ABP8L9K2_9MICO</name>
<keyword evidence="4" id="KW-0378">Hydrolase</keyword>
<keyword evidence="9" id="KW-1185">Reference proteome</keyword>
<evidence type="ECO:0000256" key="6">
    <source>
        <dbReference type="SAM" id="MobiDB-lite"/>
    </source>
</evidence>
<dbReference type="PANTHER" id="PTHR30480">
    <property type="entry name" value="BETA-HEXOSAMINIDASE-RELATED"/>
    <property type="match status" value="1"/>
</dbReference>
<feature type="region of interest" description="Disordered" evidence="6">
    <location>
        <begin position="328"/>
        <end position="354"/>
    </location>
</feature>
<comment type="caution">
    <text evidence="8">The sequence shown here is derived from an EMBL/GenBank/DDBJ whole genome shotgun (WGS) entry which is preliminary data.</text>
</comment>